<dbReference type="GO" id="GO:0034388">
    <property type="term" value="C:Pwp2p-containing subcomplex of 90S preribosome"/>
    <property type="evidence" value="ECO:0007669"/>
    <property type="project" value="TreeGrafter"/>
</dbReference>
<dbReference type="PANTHER" id="PTHR18359">
    <property type="entry name" value="WD-REPEAT PROTEIN-RELATED"/>
    <property type="match status" value="1"/>
</dbReference>
<evidence type="ECO:0000256" key="2">
    <source>
        <dbReference type="ARBA" id="ARBA00022552"/>
    </source>
</evidence>
<keyword evidence="5" id="KW-0539">Nucleus</keyword>
<dbReference type="AlphaFoldDB" id="A0AAJ7BPQ5"/>
<dbReference type="GO" id="GO:0006364">
    <property type="term" value="P:rRNA processing"/>
    <property type="evidence" value="ECO:0007669"/>
    <property type="project" value="UniProtKB-KW"/>
</dbReference>
<evidence type="ECO:0000256" key="4">
    <source>
        <dbReference type="ARBA" id="ARBA00022737"/>
    </source>
</evidence>
<dbReference type="PANTHER" id="PTHR18359:SF0">
    <property type="entry name" value="U3 SMALL NUCLEOLAR RNA-ASSOCIATED PROTEIN 18 HOMOLOG"/>
    <property type="match status" value="1"/>
</dbReference>
<dbReference type="RefSeq" id="XP_015591343.1">
    <property type="nucleotide sequence ID" value="XM_015735857.2"/>
</dbReference>
<keyword evidence="2" id="KW-0698">rRNA processing</keyword>
<evidence type="ECO:0000256" key="1">
    <source>
        <dbReference type="ARBA" id="ARBA00004604"/>
    </source>
</evidence>
<sequence length="530" mass="59361">MGDAQEINIKQNMDKDTRKESSEDDHNSEIKTLISTRNKTKYNAVFQGPLQKKRKNEYNPEEEARLERLVFGDANDIISNLLDEKESKDSQNILLKNDAFEDESDNGSILSEESGDDECTDVKKEVAWIDEDDEQYSLDTGLRAQKRKLPEGRSETKFTELLQNKYKEIVGTPKWAQLNKDNETNSDDSADILNHTNHLAVVKVKKLTKGKIDIKLLTDINKETGNEGPLVTSVQFHPNSTVALVAGLSGVLSIFQVDGCENKKLHSMKFSKFPIDRARFTQDGSEIIVGSRRHAFCHTYDLITGTTIRTPLAHTMTNMKKFEISPDGKFIAVCGRMGQIHLLSSRSKELVHTWKMNENCNALAFTPDSRQLFSHGDGGEMYVWDIDRRMCIHRAVDDGCLSGSAIAISPSGQLLAAGSRQGVVNLYDTKTLLQKKVPVPMKIILNLDTSISCLAFNPTSEILAFASEDKENAFKMMHIQSTTIFSNFPTFNTKISKPLALEFSPGSGYLGISNNRGNAFLCRLKHYGNY</sequence>
<dbReference type="CTD" id="36831"/>
<dbReference type="SMART" id="SM00320">
    <property type="entry name" value="WD40"/>
    <property type="match status" value="5"/>
</dbReference>
<dbReference type="InterPro" id="IPR036322">
    <property type="entry name" value="WD40_repeat_dom_sf"/>
</dbReference>
<dbReference type="SUPFAM" id="SSF50978">
    <property type="entry name" value="WD40 repeat-like"/>
    <property type="match status" value="1"/>
</dbReference>
<comment type="similarity">
    <text evidence="6">Belongs to the WD repeat UTP18 family.</text>
</comment>
<dbReference type="Pfam" id="PF00400">
    <property type="entry name" value="WD40"/>
    <property type="match status" value="1"/>
</dbReference>
<dbReference type="GeneID" id="107265924"/>
<evidence type="ECO:0000256" key="7">
    <source>
        <dbReference type="SAM" id="MobiDB-lite"/>
    </source>
</evidence>
<name>A0AAJ7BPQ5_CEPCN</name>
<keyword evidence="8" id="KW-1185">Reference proteome</keyword>
<dbReference type="GO" id="GO:0032040">
    <property type="term" value="C:small-subunit processome"/>
    <property type="evidence" value="ECO:0007669"/>
    <property type="project" value="TreeGrafter"/>
</dbReference>
<dbReference type="InterPro" id="IPR015943">
    <property type="entry name" value="WD40/YVTN_repeat-like_dom_sf"/>
</dbReference>
<dbReference type="Gene3D" id="2.130.10.10">
    <property type="entry name" value="YVTN repeat-like/Quinoprotein amine dehydrogenase"/>
    <property type="match status" value="1"/>
</dbReference>
<proteinExistence type="inferred from homology"/>
<evidence type="ECO:0000256" key="3">
    <source>
        <dbReference type="ARBA" id="ARBA00022574"/>
    </source>
</evidence>
<dbReference type="InterPro" id="IPR045161">
    <property type="entry name" value="Utp18"/>
</dbReference>
<reference evidence="9" key="1">
    <citation type="submission" date="2025-08" db="UniProtKB">
        <authorList>
            <consortium name="RefSeq"/>
        </authorList>
    </citation>
    <scope>IDENTIFICATION</scope>
</reference>
<gene>
    <name evidence="9" type="primary">LOC107265924</name>
</gene>
<evidence type="ECO:0000256" key="5">
    <source>
        <dbReference type="ARBA" id="ARBA00023242"/>
    </source>
</evidence>
<dbReference type="InterPro" id="IPR001680">
    <property type="entry name" value="WD40_rpt"/>
</dbReference>
<evidence type="ECO:0000313" key="8">
    <source>
        <dbReference type="Proteomes" id="UP000694920"/>
    </source>
</evidence>
<dbReference type="KEGG" id="ccin:107265924"/>
<comment type="subcellular location">
    <subcellularLocation>
        <location evidence="1">Nucleus</location>
        <location evidence="1">Nucleolus</location>
    </subcellularLocation>
</comment>
<keyword evidence="4" id="KW-0677">Repeat</keyword>
<accession>A0AAJ7BPQ5</accession>
<organism evidence="8 9">
    <name type="scientific">Cephus cinctus</name>
    <name type="common">Wheat stem sawfly</name>
    <dbReference type="NCBI Taxonomy" id="211228"/>
    <lineage>
        <taxon>Eukaryota</taxon>
        <taxon>Metazoa</taxon>
        <taxon>Ecdysozoa</taxon>
        <taxon>Arthropoda</taxon>
        <taxon>Hexapoda</taxon>
        <taxon>Insecta</taxon>
        <taxon>Pterygota</taxon>
        <taxon>Neoptera</taxon>
        <taxon>Endopterygota</taxon>
        <taxon>Hymenoptera</taxon>
        <taxon>Cephoidea</taxon>
        <taxon>Cephidae</taxon>
        <taxon>Cephus</taxon>
    </lineage>
</organism>
<evidence type="ECO:0000256" key="6">
    <source>
        <dbReference type="ARBA" id="ARBA00025767"/>
    </source>
</evidence>
<keyword evidence="3" id="KW-0853">WD repeat</keyword>
<feature type="region of interest" description="Disordered" evidence="7">
    <location>
        <begin position="97"/>
        <end position="116"/>
    </location>
</feature>
<protein>
    <submittedName>
        <fullName evidence="9">U3 small nucleolar RNA-associated protein 18 homolog</fullName>
    </submittedName>
</protein>
<dbReference type="Proteomes" id="UP000694920">
    <property type="component" value="Unplaced"/>
</dbReference>
<feature type="region of interest" description="Disordered" evidence="7">
    <location>
        <begin position="1"/>
        <end position="34"/>
    </location>
</feature>
<evidence type="ECO:0000313" key="9">
    <source>
        <dbReference type="RefSeq" id="XP_015591343.1"/>
    </source>
</evidence>
<feature type="compositionally biased region" description="Basic and acidic residues" evidence="7">
    <location>
        <begin position="12"/>
        <end position="29"/>
    </location>
</feature>